<dbReference type="Proteomes" id="UP000708208">
    <property type="component" value="Unassembled WGS sequence"/>
</dbReference>
<proteinExistence type="inferred from homology"/>
<dbReference type="InterPro" id="IPR001345">
    <property type="entry name" value="PG/BPGM_mutase_AS"/>
</dbReference>
<sequence length="225" mass="25887">MGHITIVRHGQSESNLSGLVESRSQGKLTDTGLETARALGKFIKDETFTRIYSSDLNRCRETLEQIVSELSTPVPTVEYRAELRERDFGDKELVPVKDMWDVLIKLNIPLHLGHTVDVENGEPYEQARERAHKFLQEMFALIDGSEPQSTENILVVSHGVFIMCLLDNFLQNPDLYDVQNVTDEDIKRIVKNTSRTRFLISKNVENGKWVINFTHYFDLEHLNLN</sequence>
<evidence type="ECO:0000313" key="8">
    <source>
        <dbReference type="EMBL" id="CAG7726426.1"/>
    </source>
</evidence>
<dbReference type="EMBL" id="CAJVCH010135297">
    <property type="protein sequence ID" value="CAG7726426.1"/>
    <property type="molecule type" value="Genomic_DNA"/>
</dbReference>
<evidence type="ECO:0000256" key="6">
    <source>
        <dbReference type="PIRSR" id="PIRSR613078-1"/>
    </source>
</evidence>
<feature type="active site" description="Tele-phosphohistidine intermediate" evidence="6">
    <location>
        <position position="9"/>
    </location>
</feature>
<dbReference type="PANTHER" id="PTHR46517">
    <property type="entry name" value="FRUCTOSE-2,6-BISPHOSPHATASE TIGAR"/>
    <property type="match status" value="1"/>
</dbReference>
<organism evidence="8 9">
    <name type="scientific">Allacma fusca</name>
    <dbReference type="NCBI Taxonomy" id="39272"/>
    <lineage>
        <taxon>Eukaryota</taxon>
        <taxon>Metazoa</taxon>
        <taxon>Ecdysozoa</taxon>
        <taxon>Arthropoda</taxon>
        <taxon>Hexapoda</taxon>
        <taxon>Collembola</taxon>
        <taxon>Symphypleona</taxon>
        <taxon>Sminthuridae</taxon>
        <taxon>Allacma</taxon>
    </lineage>
</organism>
<dbReference type="PROSITE" id="PS00175">
    <property type="entry name" value="PG_MUTASE"/>
    <property type="match status" value="1"/>
</dbReference>
<feature type="binding site" evidence="7">
    <location>
        <position position="58"/>
    </location>
    <ligand>
        <name>substrate</name>
    </ligand>
</feature>
<dbReference type="OrthoDB" id="8275317at2759"/>
<reference evidence="8" key="1">
    <citation type="submission" date="2021-06" db="EMBL/GenBank/DDBJ databases">
        <authorList>
            <person name="Hodson N. C."/>
            <person name="Mongue J. A."/>
            <person name="Jaron S. K."/>
        </authorList>
    </citation>
    <scope>NUCLEOTIDE SEQUENCE</scope>
</reference>
<dbReference type="SMART" id="SM00855">
    <property type="entry name" value="PGAM"/>
    <property type="match status" value="1"/>
</dbReference>
<feature type="binding site" evidence="7">
    <location>
        <begin position="8"/>
        <end position="15"/>
    </location>
    <ligand>
        <name>substrate</name>
    </ligand>
</feature>
<dbReference type="GO" id="GO:0043456">
    <property type="term" value="P:regulation of pentose-phosphate shunt"/>
    <property type="evidence" value="ECO:0007669"/>
    <property type="project" value="TreeGrafter"/>
</dbReference>
<dbReference type="GO" id="GO:0004331">
    <property type="term" value="F:fructose-2,6-bisphosphate 2-phosphatase activity"/>
    <property type="evidence" value="ECO:0007669"/>
    <property type="project" value="UniProtKB-EC"/>
</dbReference>
<dbReference type="GO" id="GO:0005829">
    <property type="term" value="C:cytosol"/>
    <property type="evidence" value="ECO:0007669"/>
    <property type="project" value="TreeGrafter"/>
</dbReference>
<evidence type="ECO:0000256" key="3">
    <source>
        <dbReference type="ARBA" id="ARBA00038362"/>
    </source>
</evidence>
<dbReference type="GO" id="GO:0045820">
    <property type="term" value="P:negative regulation of glycolytic process"/>
    <property type="evidence" value="ECO:0007669"/>
    <property type="project" value="TreeGrafter"/>
</dbReference>
<evidence type="ECO:0000256" key="5">
    <source>
        <dbReference type="ARBA" id="ARBA00042275"/>
    </source>
</evidence>
<gene>
    <name evidence="8" type="ORF">AFUS01_LOCUS15339</name>
</gene>
<evidence type="ECO:0000313" key="9">
    <source>
        <dbReference type="Proteomes" id="UP000708208"/>
    </source>
</evidence>
<evidence type="ECO:0000256" key="2">
    <source>
        <dbReference type="ARBA" id="ARBA00022801"/>
    </source>
</evidence>
<dbReference type="Pfam" id="PF00300">
    <property type="entry name" value="His_Phos_1"/>
    <property type="match status" value="1"/>
</dbReference>
<dbReference type="InterPro" id="IPR051695">
    <property type="entry name" value="Phosphoglycerate_Mutase"/>
</dbReference>
<dbReference type="PANTHER" id="PTHR46517:SF1">
    <property type="entry name" value="FRUCTOSE-2,6-BISPHOSPHATASE TIGAR"/>
    <property type="match status" value="1"/>
</dbReference>
<dbReference type="InterPro" id="IPR013078">
    <property type="entry name" value="His_Pase_superF_clade-1"/>
</dbReference>
<evidence type="ECO:0000256" key="4">
    <source>
        <dbReference type="ARBA" id="ARBA00040907"/>
    </source>
</evidence>
<comment type="similarity">
    <text evidence="3">Belongs to the phosphoglycerate mutase family.</text>
</comment>
<dbReference type="AlphaFoldDB" id="A0A8J2P6K1"/>
<dbReference type="CDD" id="cd07067">
    <property type="entry name" value="HP_PGM_like"/>
    <property type="match status" value="1"/>
</dbReference>
<protein>
    <recommendedName>
        <fullName evidence="4">Fructose-2,6-bisphosphatase TIGAR</fullName>
    </recommendedName>
    <alternativeName>
        <fullName evidence="5">TP53-induced glycolysis and apoptosis regulator</fullName>
    </alternativeName>
</protein>
<keyword evidence="2" id="KW-0378">Hydrolase</keyword>
<evidence type="ECO:0000256" key="7">
    <source>
        <dbReference type="PIRSR" id="PIRSR613078-2"/>
    </source>
</evidence>
<evidence type="ECO:0000256" key="1">
    <source>
        <dbReference type="ARBA" id="ARBA00000464"/>
    </source>
</evidence>
<comment type="caution">
    <text evidence="8">The sequence shown here is derived from an EMBL/GenBank/DDBJ whole genome shotgun (WGS) entry which is preliminary data.</text>
</comment>
<name>A0A8J2P6K1_9HEXA</name>
<feature type="active site" description="Proton donor/acceptor" evidence="6">
    <location>
        <position position="85"/>
    </location>
</feature>
<comment type="catalytic activity">
    <reaction evidence="1">
        <text>beta-D-fructose 2,6-bisphosphate + H2O = beta-D-fructose 6-phosphate + phosphate</text>
        <dbReference type="Rhea" id="RHEA:17289"/>
        <dbReference type="ChEBI" id="CHEBI:15377"/>
        <dbReference type="ChEBI" id="CHEBI:43474"/>
        <dbReference type="ChEBI" id="CHEBI:57634"/>
        <dbReference type="ChEBI" id="CHEBI:58579"/>
        <dbReference type="EC" id="3.1.3.46"/>
    </reaction>
</comment>
<accession>A0A8J2P6K1</accession>
<keyword evidence="9" id="KW-1185">Reference proteome</keyword>